<evidence type="ECO:0000313" key="1">
    <source>
        <dbReference type="EMBL" id="OWY92430.1"/>
    </source>
</evidence>
<organism evidence="1 2">
    <name type="scientific">Phytophthora megakarya</name>
    <dbReference type="NCBI Taxonomy" id="4795"/>
    <lineage>
        <taxon>Eukaryota</taxon>
        <taxon>Sar</taxon>
        <taxon>Stramenopiles</taxon>
        <taxon>Oomycota</taxon>
        <taxon>Peronosporomycetes</taxon>
        <taxon>Peronosporales</taxon>
        <taxon>Peronosporaceae</taxon>
        <taxon>Phytophthora</taxon>
    </lineage>
</organism>
<sequence>YEDTMWAAVARGSSTSMEAFIAIVSQSQLTTKAGFSDCVSVKGSIMPAIEGCVGSFLSSTEDLLLGESLRRSSYSSSSSDETGSITV</sequence>
<accession>A0A225UHJ2</accession>
<dbReference type="OrthoDB" id="126316at2759"/>
<reference evidence="2" key="1">
    <citation type="submission" date="2017-03" db="EMBL/GenBank/DDBJ databases">
        <title>Phytopthora megakarya and P. palmivora, two closely related causual agents of cacao black pod achieved similar genome size and gene model numbers by different mechanisms.</title>
        <authorList>
            <person name="Ali S."/>
            <person name="Shao J."/>
            <person name="Larry D.J."/>
            <person name="Kronmiller B."/>
            <person name="Shen D."/>
            <person name="Strem M.D."/>
            <person name="Melnick R.L."/>
            <person name="Guiltinan M.J."/>
            <person name="Tyler B.M."/>
            <person name="Meinhardt L.W."/>
            <person name="Bailey B.A."/>
        </authorList>
    </citation>
    <scope>NUCLEOTIDE SEQUENCE [LARGE SCALE GENOMIC DNA]</scope>
    <source>
        <strain evidence="2">zdho120</strain>
    </source>
</reference>
<dbReference type="EMBL" id="NBNE01018081">
    <property type="protein sequence ID" value="OWY92430.1"/>
    <property type="molecule type" value="Genomic_DNA"/>
</dbReference>
<name>A0A225UHJ2_9STRA</name>
<dbReference type="AlphaFoldDB" id="A0A225UHJ2"/>
<comment type="caution">
    <text evidence="1">The sequence shown here is derived from an EMBL/GenBank/DDBJ whole genome shotgun (WGS) entry which is preliminary data.</text>
</comment>
<feature type="non-terminal residue" evidence="1">
    <location>
        <position position="1"/>
    </location>
</feature>
<keyword evidence="2" id="KW-1185">Reference proteome</keyword>
<protein>
    <submittedName>
        <fullName evidence="1">Uncharacterized protein</fullName>
    </submittedName>
</protein>
<dbReference type="Proteomes" id="UP000198211">
    <property type="component" value="Unassembled WGS sequence"/>
</dbReference>
<proteinExistence type="predicted"/>
<evidence type="ECO:0000313" key="2">
    <source>
        <dbReference type="Proteomes" id="UP000198211"/>
    </source>
</evidence>
<gene>
    <name evidence="1" type="ORF">PHMEG_00038580</name>
</gene>